<sequence>MEKFKELSLHESLEISGGINLPKIWEALKTAYTALEIQDAINEFVDGWNSVDCECKK</sequence>
<dbReference type="RefSeq" id="WP_157370144.1">
    <property type="nucleotide sequence ID" value="NZ_LT838813.1"/>
</dbReference>
<keyword evidence="2" id="KW-1185">Reference proteome</keyword>
<accession>A0A1W2H4Z3</accession>
<evidence type="ECO:0000313" key="2">
    <source>
        <dbReference type="Proteomes" id="UP000192333"/>
    </source>
</evidence>
<dbReference type="EMBL" id="LT838813">
    <property type="protein sequence ID" value="SMD43983.1"/>
    <property type="molecule type" value="Genomic_DNA"/>
</dbReference>
<proteinExistence type="predicted"/>
<name>A0A1W2H4Z3_9BACT</name>
<organism evidence="1 2">
    <name type="scientific">Aquiflexum balticum DSM 16537</name>
    <dbReference type="NCBI Taxonomy" id="758820"/>
    <lineage>
        <taxon>Bacteria</taxon>
        <taxon>Pseudomonadati</taxon>
        <taxon>Bacteroidota</taxon>
        <taxon>Cytophagia</taxon>
        <taxon>Cytophagales</taxon>
        <taxon>Cyclobacteriaceae</taxon>
        <taxon>Aquiflexum</taxon>
    </lineage>
</organism>
<dbReference type="STRING" id="758820.SAMN00777080_2597"/>
<dbReference type="OrthoDB" id="983091at2"/>
<evidence type="ECO:0000313" key="1">
    <source>
        <dbReference type="EMBL" id="SMD43983.1"/>
    </source>
</evidence>
<dbReference type="AlphaFoldDB" id="A0A1W2H4Z3"/>
<reference evidence="2" key="1">
    <citation type="submission" date="2017-04" db="EMBL/GenBank/DDBJ databases">
        <authorList>
            <person name="Varghese N."/>
            <person name="Submissions S."/>
        </authorList>
    </citation>
    <scope>NUCLEOTIDE SEQUENCE [LARGE SCALE GENOMIC DNA]</scope>
    <source>
        <strain evidence="2">DSM 16537</strain>
    </source>
</reference>
<gene>
    <name evidence="1" type="ORF">SAMN00777080_2597</name>
</gene>
<dbReference type="Proteomes" id="UP000192333">
    <property type="component" value="Chromosome I"/>
</dbReference>
<protein>
    <submittedName>
        <fullName evidence="1">Uncharacterized protein</fullName>
    </submittedName>
</protein>